<dbReference type="Proteomes" id="UP000294901">
    <property type="component" value="Unassembled WGS sequence"/>
</dbReference>
<evidence type="ECO:0000313" key="1">
    <source>
        <dbReference type="EMBL" id="TDO42235.1"/>
    </source>
</evidence>
<dbReference type="EMBL" id="SNWR01000001">
    <property type="protein sequence ID" value="TDO42235.1"/>
    <property type="molecule type" value="Genomic_DNA"/>
</dbReference>
<comment type="caution">
    <text evidence="1">The sequence shown here is derived from an EMBL/GenBank/DDBJ whole genome shotgun (WGS) entry which is preliminary data.</text>
</comment>
<keyword evidence="2" id="KW-1185">Reference proteome</keyword>
<protein>
    <recommendedName>
        <fullName evidence="3">Colicin immunity protein/pyocin immunity protein</fullName>
    </recommendedName>
</protein>
<gene>
    <name evidence="1" type="ORF">C8E87_6002</name>
</gene>
<evidence type="ECO:0008006" key="3">
    <source>
        <dbReference type="Google" id="ProtNLM"/>
    </source>
</evidence>
<sequence length="71" mass="8350">MIESELRARCLELVHMIRSGAGSEEEGDRYFEELQRIKPNPNWADIMFYRFPDLSDEEVVEEGLAYRPMAL</sequence>
<organism evidence="1 2">
    <name type="scientific">Paractinoplanes brasiliensis</name>
    <dbReference type="NCBI Taxonomy" id="52695"/>
    <lineage>
        <taxon>Bacteria</taxon>
        <taxon>Bacillati</taxon>
        <taxon>Actinomycetota</taxon>
        <taxon>Actinomycetes</taxon>
        <taxon>Micromonosporales</taxon>
        <taxon>Micromonosporaceae</taxon>
        <taxon>Paractinoplanes</taxon>
    </lineage>
</organism>
<dbReference type="RefSeq" id="WP_133876155.1">
    <property type="nucleotide sequence ID" value="NZ_BOMD01000057.1"/>
</dbReference>
<name>A0A4R6K4T7_9ACTN</name>
<proteinExistence type="predicted"/>
<dbReference type="OrthoDB" id="3399356at2"/>
<accession>A0A4R6K4T7</accession>
<reference evidence="1 2" key="1">
    <citation type="submission" date="2019-03" db="EMBL/GenBank/DDBJ databases">
        <title>Sequencing the genomes of 1000 actinobacteria strains.</title>
        <authorList>
            <person name="Klenk H.-P."/>
        </authorList>
    </citation>
    <scope>NUCLEOTIDE SEQUENCE [LARGE SCALE GENOMIC DNA]</scope>
    <source>
        <strain evidence="1 2">DSM 43805</strain>
    </source>
</reference>
<dbReference type="AlphaFoldDB" id="A0A4R6K4T7"/>
<evidence type="ECO:0000313" key="2">
    <source>
        <dbReference type="Proteomes" id="UP000294901"/>
    </source>
</evidence>